<dbReference type="CDD" id="cd22771">
    <property type="entry name" value="OTU_plant_OTU7-like"/>
    <property type="match status" value="1"/>
</dbReference>
<name>A0A2P6TKT4_CHLSO</name>
<dbReference type="Pfam" id="PF02338">
    <property type="entry name" value="OTU"/>
    <property type="match status" value="1"/>
</dbReference>
<dbReference type="InterPro" id="IPR050704">
    <property type="entry name" value="Peptidase_C85-like"/>
</dbReference>
<dbReference type="GO" id="GO:0004843">
    <property type="term" value="F:cysteine-type deubiquitinase activity"/>
    <property type="evidence" value="ECO:0007669"/>
    <property type="project" value="TreeGrafter"/>
</dbReference>
<feature type="region of interest" description="Disordered" evidence="2">
    <location>
        <begin position="184"/>
        <end position="216"/>
    </location>
</feature>
<feature type="compositionally biased region" description="Low complexity" evidence="2">
    <location>
        <begin position="282"/>
        <end position="313"/>
    </location>
</feature>
<comment type="caution">
    <text evidence="4">The sequence shown here is derived from an EMBL/GenBank/DDBJ whole genome shotgun (WGS) entry which is preliminary data.</text>
</comment>
<dbReference type="SUPFAM" id="SSF54001">
    <property type="entry name" value="Cysteine proteinases"/>
    <property type="match status" value="1"/>
</dbReference>
<dbReference type="Gene3D" id="3.10.450.50">
    <property type="match status" value="1"/>
</dbReference>
<dbReference type="InterPro" id="IPR004027">
    <property type="entry name" value="SEC_C_motif"/>
</dbReference>
<accession>A0A2P6TKT4</accession>
<dbReference type="GO" id="GO:0016579">
    <property type="term" value="P:protein deubiquitination"/>
    <property type="evidence" value="ECO:0007669"/>
    <property type="project" value="TreeGrafter"/>
</dbReference>
<dbReference type="EMBL" id="LHPG02000012">
    <property type="protein sequence ID" value="PRW44889.1"/>
    <property type="molecule type" value="Genomic_DNA"/>
</dbReference>
<dbReference type="SUPFAM" id="SSF103642">
    <property type="entry name" value="Sec-C motif"/>
    <property type="match status" value="1"/>
</dbReference>
<dbReference type="Proteomes" id="UP000239899">
    <property type="component" value="Unassembled WGS sequence"/>
</dbReference>
<protein>
    <submittedName>
        <fullName evidence="4">OTU domain-containing 3 isoform X1</fullName>
    </submittedName>
</protein>
<evidence type="ECO:0000259" key="3">
    <source>
        <dbReference type="PROSITE" id="PS50802"/>
    </source>
</evidence>
<dbReference type="PROSITE" id="PS50802">
    <property type="entry name" value="OTU"/>
    <property type="match status" value="1"/>
</dbReference>
<comment type="similarity">
    <text evidence="1">Belongs to the peptidase C85 family.</text>
</comment>
<dbReference type="PANTHER" id="PTHR12419:SF7">
    <property type="entry name" value="OTU DOMAIN-CONTAINING PROTEIN 3"/>
    <property type="match status" value="1"/>
</dbReference>
<gene>
    <name evidence="4" type="ORF">C2E21_6354</name>
</gene>
<dbReference type="InterPro" id="IPR003323">
    <property type="entry name" value="OTU_dom"/>
</dbReference>
<feature type="compositionally biased region" description="Basic residues" evidence="2">
    <location>
        <begin position="391"/>
        <end position="405"/>
    </location>
</feature>
<dbReference type="CDD" id="cd14270">
    <property type="entry name" value="UBA"/>
    <property type="match status" value="1"/>
</dbReference>
<feature type="compositionally biased region" description="Basic residues" evidence="2">
    <location>
        <begin position="1"/>
        <end position="11"/>
    </location>
</feature>
<feature type="region of interest" description="Disordered" evidence="2">
    <location>
        <begin position="266"/>
        <end position="313"/>
    </location>
</feature>
<feature type="domain" description="OTU" evidence="3">
    <location>
        <begin position="61"/>
        <end position="186"/>
    </location>
</feature>
<evidence type="ECO:0000256" key="2">
    <source>
        <dbReference type="SAM" id="MobiDB-lite"/>
    </source>
</evidence>
<keyword evidence="5" id="KW-1185">Reference proteome</keyword>
<feature type="compositionally biased region" description="Low complexity" evidence="2">
    <location>
        <begin position="201"/>
        <end position="216"/>
    </location>
</feature>
<evidence type="ECO:0000313" key="5">
    <source>
        <dbReference type="Proteomes" id="UP000239899"/>
    </source>
</evidence>
<dbReference type="InterPro" id="IPR038765">
    <property type="entry name" value="Papain-like_cys_pep_sf"/>
</dbReference>
<dbReference type="Gene3D" id="3.90.70.80">
    <property type="match status" value="1"/>
</dbReference>
<feature type="compositionally biased region" description="Basic residues" evidence="2">
    <location>
        <begin position="33"/>
        <end position="44"/>
    </location>
</feature>
<dbReference type="PANTHER" id="PTHR12419">
    <property type="entry name" value="OTU DOMAIN CONTAINING PROTEIN"/>
    <property type="match status" value="1"/>
</dbReference>
<dbReference type="AlphaFoldDB" id="A0A2P6TKT4"/>
<feature type="region of interest" description="Disordered" evidence="2">
    <location>
        <begin position="1"/>
        <end position="47"/>
    </location>
</feature>
<evidence type="ECO:0000256" key="1">
    <source>
        <dbReference type="ARBA" id="ARBA00010407"/>
    </source>
</evidence>
<feature type="compositionally biased region" description="Low complexity" evidence="2">
    <location>
        <begin position="363"/>
        <end position="384"/>
    </location>
</feature>
<dbReference type="InterPro" id="IPR009060">
    <property type="entry name" value="UBA-like_sf"/>
</dbReference>
<sequence>MGKQHKAKAAKKGGSTAAAAAAAAPERQERQKGKGKARRSKKDVHHYGGDDLERELAAVGLRIKQIEADGNCFFRSVLDQLEGEGGDHLRLRQRVMEYVEEQEEDYKFFMEDDEPFDKYIKRMKKEGAWAGHLELQATSLLLERNICIYQSGQPVWRISNFDQAPEEETLHLSYHDGMHYNSVRNADDYGSGPPEPVRMRSTGTSAAAETAAAAGGEPSFGAAEVDQVVAGTGCFDRERIWRMLEQCGGSVEQAIELLIEQLGQEEPEEPADGGDGSGGSAGPSQQQAAAQRDAQQLSLAGSDAQQAGGSTGAAAECSQQAAGAAEQQQQQQLGDDSIRLELQLRPDDPSCIRVVLTAADAGREQQQQQAAGAAAADSTAATEADSGDKRSGKRASKGIRLKHKPEHPGRNQRCPCGSGKKVKNCCGALRGKRGAAAIGRSADADEADSSAAAATVQLQVLHI</sequence>
<feature type="region of interest" description="Disordered" evidence="2">
    <location>
        <begin position="363"/>
        <end position="415"/>
    </location>
</feature>
<feature type="compositionally biased region" description="Low complexity" evidence="2">
    <location>
        <begin position="12"/>
        <end position="24"/>
    </location>
</feature>
<reference evidence="4 5" key="1">
    <citation type="journal article" date="2018" name="Plant J.">
        <title>Genome sequences of Chlorella sorokiniana UTEX 1602 and Micractinium conductrix SAG 241.80: implications to maltose excretion by a green alga.</title>
        <authorList>
            <person name="Arriola M.B."/>
            <person name="Velmurugan N."/>
            <person name="Zhang Y."/>
            <person name="Plunkett M.H."/>
            <person name="Hondzo H."/>
            <person name="Barney B.M."/>
        </authorList>
    </citation>
    <scope>NUCLEOTIDE SEQUENCE [LARGE SCALE GENOMIC DNA]</scope>
    <source>
        <strain evidence="5">UTEX 1602</strain>
    </source>
</reference>
<organism evidence="4 5">
    <name type="scientific">Chlorella sorokiniana</name>
    <name type="common">Freshwater green alga</name>
    <dbReference type="NCBI Taxonomy" id="3076"/>
    <lineage>
        <taxon>Eukaryota</taxon>
        <taxon>Viridiplantae</taxon>
        <taxon>Chlorophyta</taxon>
        <taxon>core chlorophytes</taxon>
        <taxon>Trebouxiophyceae</taxon>
        <taxon>Chlorellales</taxon>
        <taxon>Chlorellaceae</taxon>
        <taxon>Chlorella clade</taxon>
        <taxon>Chlorella</taxon>
    </lineage>
</organism>
<dbReference type="STRING" id="3076.A0A2P6TKT4"/>
<proteinExistence type="inferred from homology"/>
<dbReference type="OrthoDB" id="415023at2759"/>
<dbReference type="SUPFAM" id="SSF46934">
    <property type="entry name" value="UBA-like"/>
    <property type="match status" value="1"/>
</dbReference>
<evidence type="ECO:0000313" key="4">
    <source>
        <dbReference type="EMBL" id="PRW44889.1"/>
    </source>
</evidence>
<dbReference type="Pfam" id="PF02810">
    <property type="entry name" value="SEC-C"/>
    <property type="match status" value="1"/>
</dbReference>